<dbReference type="InterPro" id="IPR043764">
    <property type="entry name" value="DUF5710"/>
</dbReference>
<dbReference type="AlphaFoldDB" id="A0A158H4M4"/>
<feature type="compositionally biased region" description="Basic and acidic residues" evidence="1">
    <location>
        <begin position="91"/>
        <end position="104"/>
    </location>
</feature>
<evidence type="ECO:0000313" key="4">
    <source>
        <dbReference type="Proteomes" id="UP000054683"/>
    </source>
</evidence>
<proteinExistence type="predicted"/>
<dbReference type="EMBL" id="FCOK02000025">
    <property type="protein sequence ID" value="SAL39278.1"/>
    <property type="molecule type" value="Genomic_DNA"/>
</dbReference>
<evidence type="ECO:0000256" key="1">
    <source>
        <dbReference type="SAM" id="MobiDB-lite"/>
    </source>
</evidence>
<gene>
    <name evidence="3" type="ORF">AWB69_03880</name>
</gene>
<organism evidence="3 4">
    <name type="scientific">Caballeronia udeis</name>
    <dbReference type="NCBI Taxonomy" id="1232866"/>
    <lineage>
        <taxon>Bacteria</taxon>
        <taxon>Pseudomonadati</taxon>
        <taxon>Pseudomonadota</taxon>
        <taxon>Betaproteobacteria</taxon>
        <taxon>Burkholderiales</taxon>
        <taxon>Burkholderiaceae</taxon>
        <taxon>Caballeronia</taxon>
    </lineage>
</organism>
<feature type="region of interest" description="Disordered" evidence="1">
    <location>
        <begin position="91"/>
        <end position="118"/>
    </location>
</feature>
<dbReference type="Pfam" id="PF18974">
    <property type="entry name" value="DUF5710"/>
    <property type="match status" value="1"/>
</dbReference>
<evidence type="ECO:0000259" key="2">
    <source>
        <dbReference type="Pfam" id="PF18974"/>
    </source>
</evidence>
<evidence type="ECO:0000313" key="3">
    <source>
        <dbReference type="EMBL" id="SAL39278.1"/>
    </source>
</evidence>
<name>A0A158H4M4_9BURK</name>
<sequence>MSRPSLKRAMSEANELASAWNNRESLYAAPSIVERRIAEQFDGKIRRVRIKLDVPYSQKDEAKALGARWDPVERTWYAYTLTDALRRWQHKGDAEYQDVPDKATSKPAGRRGRHTGRVKAVAKPGAGAISRFEQHQKPCVTVGEQYVDDGKTYDYPPWEERPKQ</sequence>
<reference evidence="3 4" key="1">
    <citation type="submission" date="2016-01" db="EMBL/GenBank/DDBJ databases">
        <authorList>
            <person name="Oliw E.H."/>
        </authorList>
    </citation>
    <scope>NUCLEOTIDE SEQUENCE [LARGE SCALE GENOMIC DNA]</scope>
    <source>
        <strain evidence="3">LMG 27134</strain>
    </source>
</reference>
<protein>
    <recommendedName>
        <fullName evidence="2">DUF5710 domain-containing protein</fullName>
    </recommendedName>
</protein>
<accession>A0A158H4M4</accession>
<feature type="compositionally biased region" description="Basic residues" evidence="1">
    <location>
        <begin position="108"/>
        <end position="117"/>
    </location>
</feature>
<feature type="domain" description="DUF5710" evidence="2">
    <location>
        <begin position="49"/>
        <end position="88"/>
    </location>
</feature>
<dbReference type="Proteomes" id="UP000054683">
    <property type="component" value="Unassembled WGS sequence"/>
</dbReference>